<reference evidence="2 3" key="1">
    <citation type="journal article" date="2012" name="PLoS Pathog.">
        <title>Diverse lifestyles and strategies of plant pathogenesis encoded in the genomes of eighteen Dothideomycetes fungi.</title>
        <authorList>
            <person name="Ohm R.A."/>
            <person name="Feau N."/>
            <person name="Henrissat B."/>
            <person name="Schoch C.L."/>
            <person name="Horwitz B.A."/>
            <person name="Barry K.W."/>
            <person name="Condon B.J."/>
            <person name="Copeland A.C."/>
            <person name="Dhillon B."/>
            <person name="Glaser F."/>
            <person name="Hesse C.N."/>
            <person name="Kosti I."/>
            <person name="LaButti K."/>
            <person name="Lindquist E.A."/>
            <person name="Lucas S."/>
            <person name="Salamov A.A."/>
            <person name="Bradshaw R.E."/>
            <person name="Ciuffetti L."/>
            <person name="Hamelin R.C."/>
            <person name="Kema G.H.J."/>
            <person name="Lawrence C."/>
            <person name="Scott J.A."/>
            <person name="Spatafora J.W."/>
            <person name="Turgeon B.G."/>
            <person name="de Wit P.J.G.M."/>
            <person name="Zhong S."/>
            <person name="Goodwin S.B."/>
            <person name="Grigoriev I.V."/>
        </authorList>
    </citation>
    <scope>NUCLEOTIDE SEQUENCE [LARGE SCALE GENOMIC DNA]</scope>
    <source>
        <strain evidence="3">ND90Pr / ATCC 201652</strain>
    </source>
</reference>
<feature type="signal peptide" evidence="1">
    <location>
        <begin position="1"/>
        <end position="20"/>
    </location>
</feature>
<feature type="chain" id="PRO_5004023995" evidence="1">
    <location>
        <begin position="21"/>
        <end position="119"/>
    </location>
</feature>
<accession>M2RDT2</accession>
<reference evidence="3" key="2">
    <citation type="journal article" date="2013" name="PLoS Genet.">
        <title>Comparative genome structure, secondary metabolite, and effector coding capacity across Cochliobolus pathogens.</title>
        <authorList>
            <person name="Condon B.J."/>
            <person name="Leng Y."/>
            <person name="Wu D."/>
            <person name="Bushley K.E."/>
            <person name="Ohm R.A."/>
            <person name="Otillar R."/>
            <person name="Martin J."/>
            <person name="Schackwitz W."/>
            <person name="Grimwood J."/>
            <person name="MohdZainudin N."/>
            <person name="Xue C."/>
            <person name="Wang R."/>
            <person name="Manning V.A."/>
            <person name="Dhillon B."/>
            <person name="Tu Z.J."/>
            <person name="Steffenson B.J."/>
            <person name="Salamov A."/>
            <person name="Sun H."/>
            <person name="Lowry S."/>
            <person name="LaButti K."/>
            <person name="Han J."/>
            <person name="Copeland A."/>
            <person name="Lindquist E."/>
            <person name="Barry K."/>
            <person name="Schmutz J."/>
            <person name="Baker S.E."/>
            <person name="Ciuffetti L.M."/>
            <person name="Grigoriev I.V."/>
            <person name="Zhong S."/>
            <person name="Turgeon B.G."/>
        </authorList>
    </citation>
    <scope>NUCLEOTIDE SEQUENCE [LARGE SCALE GENOMIC DNA]</scope>
    <source>
        <strain evidence="3">ND90Pr / ATCC 201652</strain>
    </source>
</reference>
<keyword evidence="3" id="KW-1185">Reference proteome</keyword>
<dbReference type="Proteomes" id="UP000016934">
    <property type="component" value="Unassembled WGS sequence"/>
</dbReference>
<name>M2RDT2_COCSN</name>
<dbReference type="EMBL" id="KB445642">
    <property type="protein sequence ID" value="EMD64954.1"/>
    <property type="molecule type" value="Genomic_DNA"/>
</dbReference>
<dbReference type="RefSeq" id="XP_007699487.1">
    <property type="nucleotide sequence ID" value="XM_007701297.1"/>
</dbReference>
<gene>
    <name evidence="2" type="ORF">COCSADRAFT_316452</name>
</gene>
<evidence type="ECO:0000313" key="2">
    <source>
        <dbReference type="EMBL" id="EMD64954.1"/>
    </source>
</evidence>
<dbReference type="AlphaFoldDB" id="M2RDT2"/>
<organism evidence="2 3">
    <name type="scientific">Cochliobolus sativus (strain ND90Pr / ATCC 201652)</name>
    <name type="common">Common root rot and spot blotch fungus</name>
    <name type="synonym">Bipolaris sorokiniana</name>
    <dbReference type="NCBI Taxonomy" id="665912"/>
    <lineage>
        <taxon>Eukaryota</taxon>
        <taxon>Fungi</taxon>
        <taxon>Dikarya</taxon>
        <taxon>Ascomycota</taxon>
        <taxon>Pezizomycotina</taxon>
        <taxon>Dothideomycetes</taxon>
        <taxon>Pleosporomycetidae</taxon>
        <taxon>Pleosporales</taxon>
        <taxon>Pleosporineae</taxon>
        <taxon>Pleosporaceae</taxon>
        <taxon>Bipolaris</taxon>
    </lineage>
</organism>
<dbReference type="KEGG" id="bsc:COCSADRAFT_316452"/>
<dbReference type="GeneID" id="19136487"/>
<evidence type="ECO:0000256" key="1">
    <source>
        <dbReference type="SAM" id="SignalP"/>
    </source>
</evidence>
<dbReference type="HOGENOM" id="CLU_2061312_0_0_1"/>
<evidence type="ECO:0000313" key="3">
    <source>
        <dbReference type="Proteomes" id="UP000016934"/>
    </source>
</evidence>
<proteinExistence type="predicted"/>
<sequence length="119" mass="13317">MNLLRWKLFLLVPIYPLLQATSSLTLASATPPSHPISPHLRIARTYYQVHPDLNGTFSHSHMHTTNAPASALHRIAQMTPLASSLPLPFPPNPRVVNPDNVYVARGRFFFFVNLPIPSK</sequence>
<keyword evidence="1" id="KW-0732">Signal</keyword>
<protein>
    <submittedName>
        <fullName evidence="2">Uncharacterized protein</fullName>
    </submittedName>
</protein>